<proteinExistence type="predicted"/>
<gene>
    <name evidence="2" type="ORF">ACFFIC_05660</name>
</gene>
<sequence>MQRLPPNPARIGRSPSMSAMQRWLSGLSGRRIGTDTSGNIYFESRRDFLDYGRKRRWVVYSGVAEATVVPPEWHAWLHHTTDVPLDTTRRLPWMKPHQQNMTGTPQAYRPSGHDYAGGKRAPTAGDYEAWTPGS</sequence>
<dbReference type="Proteomes" id="UP001589789">
    <property type="component" value="Unassembled WGS sequence"/>
</dbReference>
<dbReference type="PANTHER" id="PTHR12910:SF2">
    <property type="entry name" value="NADH DEHYDROGENASE [UBIQUINONE] 1 ALPHA SUBCOMPLEX SUBUNIT 12"/>
    <property type="match status" value="1"/>
</dbReference>
<evidence type="ECO:0000313" key="3">
    <source>
        <dbReference type="Proteomes" id="UP001589789"/>
    </source>
</evidence>
<feature type="region of interest" description="Disordered" evidence="1">
    <location>
        <begin position="95"/>
        <end position="134"/>
    </location>
</feature>
<keyword evidence="3" id="KW-1185">Reference proteome</keyword>
<accession>A0ABV6IN52</accession>
<protein>
    <submittedName>
        <fullName evidence="2">NADH:ubiquinone oxidoreductase subunit NDUFA12</fullName>
    </submittedName>
</protein>
<dbReference type="EMBL" id="JBHLVZ010000002">
    <property type="protein sequence ID" value="MFC0385038.1"/>
    <property type="molecule type" value="Genomic_DNA"/>
</dbReference>
<name>A0ABV6IN52_9PROT</name>
<dbReference type="PANTHER" id="PTHR12910">
    <property type="entry name" value="NADH-UBIQUINONE OXIDOREDUCTASE SUBUNIT B17.2"/>
    <property type="match status" value="1"/>
</dbReference>
<organism evidence="2 3">
    <name type="scientific">Muricoccus vinaceus</name>
    <dbReference type="NCBI Taxonomy" id="424704"/>
    <lineage>
        <taxon>Bacteria</taxon>
        <taxon>Pseudomonadati</taxon>
        <taxon>Pseudomonadota</taxon>
        <taxon>Alphaproteobacteria</taxon>
        <taxon>Acetobacterales</taxon>
        <taxon>Roseomonadaceae</taxon>
        <taxon>Muricoccus</taxon>
    </lineage>
</organism>
<dbReference type="InterPro" id="IPR007763">
    <property type="entry name" value="NDUFA12"/>
</dbReference>
<reference evidence="2 3" key="1">
    <citation type="submission" date="2024-09" db="EMBL/GenBank/DDBJ databases">
        <authorList>
            <person name="Sun Q."/>
            <person name="Mori K."/>
        </authorList>
    </citation>
    <scope>NUCLEOTIDE SEQUENCE [LARGE SCALE GENOMIC DNA]</scope>
    <source>
        <strain evidence="2 3">CCM 7468</strain>
    </source>
</reference>
<dbReference type="NCBIfam" id="NF006040">
    <property type="entry name" value="PRK08183.1"/>
    <property type="match status" value="1"/>
</dbReference>
<dbReference type="RefSeq" id="WP_377049161.1">
    <property type="nucleotide sequence ID" value="NZ_JBHLVZ010000002.1"/>
</dbReference>
<evidence type="ECO:0000256" key="1">
    <source>
        <dbReference type="SAM" id="MobiDB-lite"/>
    </source>
</evidence>
<dbReference type="Pfam" id="PF05071">
    <property type="entry name" value="NDUFA12"/>
    <property type="match status" value="1"/>
</dbReference>
<comment type="caution">
    <text evidence="2">The sequence shown here is derived from an EMBL/GenBank/DDBJ whole genome shotgun (WGS) entry which is preliminary data.</text>
</comment>
<evidence type="ECO:0000313" key="2">
    <source>
        <dbReference type="EMBL" id="MFC0385038.1"/>
    </source>
</evidence>